<sequence length="360" mass="37396">MNPSASFPLHHHGSGTQQPPWQRLLPGLGLAALLAALALGLAEIAWLSEHGLSALSLAIVLGMALGHTVYPRIAARSGAGVDLSKGLLLRLGIVLYGLRLTLQDLGQVGLAGLLIDSLVLGSTFGLAYLLGTRWLGLDRATSLLIGAGSSICGAAAVLAAGPVLRARAEQLTVAVATVVVFGTLAIFLYPLLHQLNQAWAWLPGGERGFGIYVGATVHEVAQVVAVGRSLSPEAADAAVIAKMLRVMLLAPVLLALSAWMARGQPGAAGKPRLAMPWFAFGFAALVCFNSLQWLPPSWVAALCMLDTFLLAMAMAALGLSTHFSVIRKAGSKPLLLGLVLFAWLLAGGSLIHRASSLLLA</sequence>
<dbReference type="InterPro" id="IPR004630">
    <property type="entry name" value="UPF0324_YeiH-like"/>
</dbReference>
<dbReference type="PANTHER" id="PTHR30106:SF2">
    <property type="entry name" value="UPF0324 INNER MEMBRANE PROTEIN YEIH"/>
    <property type="match status" value="1"/>
</dbReference>
<evidence type="ECO:0000313" key="9">
    <source>
        <dbReference type="Proteomes" id="UP000562027"/>
    </source>
</evidence>
<keyword evidence="9" id="KW-1185">Reference proteome</keyword>
<feature type="transmembrane region" description="Helical" evidence="7">
    <location>
        <begin position="273"/>
        <end position="292"/>
    </location>
</feature>
<feature type="transmembrane region" description="Helical" evidence="7">
    <location>
        <begin position="110"/>
        <end position="131"/>
    </location>
</feature>
<reference evidence="8 9" key="1">
    <citation type="submission" date="2020-08" db="EMBL/GenBank/DDBJ databases">
        <title>Functional genomics of gut bacteria from endangered species of beetles.</title>
        <authorList>
            <person name="Carlos-Shanley C."/>
        </authorList>
    </citation>
    <scope>NUCLEOTIDE SEQUENCE [LARGE SCALE GENOMIC DNA]</scope>
    <source>
        <strain evidence="8 9">S00239</strain>
    </source>
</reference>
<feature type="transmembrane region" description="Helical" evidence="7">
    <location>
        <begin position="298"/>
        <end position="321"/>
    </location>
</feature>
<keyword evidence="5 7" id="KW-1133">Transmembrane helix</keyword>
<feature type="transmembrane region" description="Helical" evidence="7">
    <location>
        <begin position="143"/>
        <end position="164"/>
    </location>
</feature>
<dbReference type="EMBL" id="JACHLP010000003">
    <property type="protein sequence ID" value="MBB4843266.1"/>
    <property type="molecule type" value="Genomic_DNA"/>
</dbReference>
<feature type="transmembrane region" description="Helical" evidence="7">
    <location>
        <begin position="239"/>
        <end position="261"/>
    </location>
</feature>
<comment type="similarity">
    <text evidence="2">Belongs to the UPF0324 family.</text>
</comment>
<dbReference type="NCBIfam" id="TIGR00698">
    <property type="entry name" value="YeiH family putative sulfate export transporter"/>
    <property type="match status" value="1"/>
</dbReference>
<protein>
    <submittedName>
        <fullName evidence="8">Putative integral membrane protein (TIGR00698 family)</fullName>
    </submittedName>
</protein>
<feature type="transmembrane region" description="Helical" evidence="7">
    <location>
        <begin position="171"/>
        <end position="192"/>
    </location>
</feature>
<feature type="transmembrane region" description="Helical" evidence="7">
    <location>
        <begin position="24"/>
        <end position="47"/>
    </location>
</feature>
<dbReference type="AlphaFoldDB" id="A0A840L5H0"/>
<evidence type="ECO:0000256" key="6">
    <source>
        <dbReference type="ARBA" id="ARBA00023136"/>
    </source>
</evidence>
<gene>
    <name evidence="8" type="ORF">HNP55_001785</name>
</gene>
<evidence type="ECO:0000256" key="5">
    <source>
        <dbReference type="ARBA" id="ARBA00022989"/>
    </source>
</evidence>
<comment type="subcellular location">
    <subcellularLocation>
        <location evidence="1">Cell membrane</location>
        <topology evidence="1">Multi-pass membrane protein</topology>
    </subcellularLocation>
</comment>
<dbReference type="RefSeq" id="WP_184298361.1">
    <property type="nucleotide sequence ID" value="NZ_JACHLP010000003.1"/>
</dbReference>
<dbReference type="InterPro" id="IPR018383">
    <property type="entry name" value="UPF0324_pro"/>
</dbReference>
<feature type="transmembrane region" description="Helical" evidence="7">
    <location>
        <begin position="333"/>
        <end position="351"/>
    </location>
</feature>
<keyword evidence="6 7" id="KW-0472">Membrane</keyword>
<dbReference type="GO" id="GO:0005886">
    <property type="term" value="C:plasma membrane"/>
    <property type="evidence" value="ECO:0007669"/>
    <property type="project" value="UniProtKB-SubCell"/>
</dbReference>
<evidence type="ECO:0000313" key="8">
    <source>
        <dbReference type="EMBL" id="MBB4843266.1"/>
    </source>
</evidence>
<evidence type="ECO:0000256" key="4">
    <source>
        <dbReference type="ARBA" id="ARBA00022692"/>
    </source>
</evidence>
<evidence type="ECO:0000256" key="7">
    <source>
        <dbReference type="SAM" id="Phobius"/>
    </source>
</evidence>
<dbReference type="PANTHER" id="PTHR30106">
    <property type="entry name" value="INNER MEMBRANE PROTEIN YEIH-RELATED"/>
    <property type="match status" value="1"/>
</dbReference>
<evidence type="ECO:0000256" key="2">
    <source>
        <dbReference type="ARBA" id="ARBA00007977"/>
    </source>
</evidence>
<feature type="transmembrane region" description="Helical" evidence="7">
    <location>
        <begin position="54"/>
        <end position="73"/>
    </location>
</feature>
<name>A0A840L5H0_9BURK</name>
<organism evidence="8 9">
    <name type="scientific">Roseateles oligotrophus</name>
    <dbReference type="NCBI Taxonomy" id="1769250"/>
    <lineage>
        <taxon>Bacteria</taxon>
        <taxon>Pseudomonadati</taxon>
        <taxon>Pseudomonadota</taxon>
        <taxon>Betaproteobacteria</taxon>
        <taxon>Burkholderiales</taxon>
        <taxon>Sphaerotilaceae</taxon>
        <taxon>Roseateles</taxon>
    </lineage>
</organism>
<evidence type="ECO:0000256" key="1">
    <source>
        <dbReference type="ARBA" id="ARBA00004651"/>
    </source>
</evidence>
<keyword evidence="4 7" id="KW-0812">Transmembrane</keyword>
<keyword evidence="3" id="KW-1003">Cell membrane</keyword>
<feature type="transmembrane region" description="Helical" evidence="7">
    <location>
        <begin position="79"/>
        <end position="98"/>
    </location>
</feature>
<evidence type="ECO:0000256" key="3">
    <source>
        <dbReference type="ARBA" id="ARBA00022475"/>
    </source>
</evidence>
<proteinExistence type="inferred from homology"/>
<dbReference type="Proteomes" id="UP000562027">
    <property type="component" value="Unassembled WGS sequence"/>
</dbReference>
<dbReference type="Pfam" id="PF03601">
    <property type="entry name" value="Cons_hypoth698"/>
    <property type="match status" value="1"/>
</dbReference>
<accession>A0A840L5H0</accession>
<comment type="caution">
    <text evidence="8">The sequence shown here is derived from an EMBL/GenBank/DDBJ whole genome shotgun (WGS) entry which is preliminary data.</text>
</comment>